<dbReference type="AlphaFoldDB" id="A0A1V4AFZ5"/>
<reference evidence="2 3" key="1">
    <citation type="submission" date="2017-02" db="EMBL/GenBank/DDBJ databases">
        <title>Draft Genome Sequence of Streptomyces tsukubaensis F601, a Producer of the immunosuppressant tacrolimus FK506.</title>
        <authorList>
            <person name="Zong G."/>
            <person name="Zhong C."/>
            <person name="Fu J."/>
            <person name="Qin R."/>
            <person name="Cao G."/>
        </authorList>
    </citation>
    <scope>NUCLEOTIDE SEQUENCE [LARGE SCALE GENOMIC DNA]</scope>
    <source>
        <strain evidence="2 3">F601</strain>
    </source>
</reference>
<proteinExistence type="predicted"/>
<dbReference type="Gene3D" id="3.40.50.360">
    <property type="match status" value="1"/>
</dbReference>
<organism evidence="2 3">
    <name type="scientific">Streptomyces tsukubensis</name>
    <dbReference type="NCBI Taxonomy" id="83656"/>
    <lineage>
        <taxon>Bacteria</taxon>
        <taxon>Bacillati</taxon>
        <taxon>Actinomycetota</taxon>
        <taxon>Actinomycetes</taxon>
        <taxon>Kitasatosporales</taxon>
        <taxon>Streptomycetaceae</taxon>
        <taxon>Streptomyces</taxon>
    </lineage>
</organism>
<dbReference type="RefSeq" id="WP_077963707.1">
    <property type="nucleotide sequence ID" value="NZ_CP045178.1"/>
</dbReference>
<dbReference type="OrthoDB" id="9812295at2"/>
<evidence type="ECO:0000259" key="1">
    <source>
        <dbReference type="Pfam" id="PF03358"/>
    </source>
</evidence>
<dbReference type="InterPro" id="IPR005025">
    <property type="entry name" value="FMN_Rdtase-like_dom"/>
</dbReference>
<dbReference type="PANTHER" id="PTHR30543">
    <property type="entry name" value="CHROMATE REDUCTASE"/>
    <property type="match status" value="1"/>
</dbReference>
<dbReference type="GO" id="GO:0005829">
    <property type="term" value="C:cytosol"/>
    <property type="evidence" value="ECO:0007669"/>
    <property type="project" value="TreeGrafter"/>
</dbReference>
<comment type="caution">
    <text evidence="2">The sequence shown here is derived from an EMBL/GenBank/DDBJ whole genome shotgun (WGS) entry which is preliminary data.</text>
</comment>
<sequence>MKILALCGSLRAESLNAAVLRSAADLFVAPWELTREPDLGRLPFFNADVEETALPEVVAGFRAKLGEADGLLIATPEYAHGTSGVLKNALEWLVGGGEIADKPVALMSASPAVTGGNRAQSWLSETLTVMGARVLEDGLLIPQATRKVAGGRVTDESTLTAMKELLDRLSAAVAEARRARAEAGSFTLGATT</sequence>
<protein>
    <recommendedName>
        <fullName evidence="1">NADPH-dependent FMN reductase-like domain-containing protein</fullName>
    </recommendedName>
</protein>
<dbReference type="SUPFAM" id="SSF52218">
    <property type="entry name" value="Flavoproteins"/>
    <property type="match status" value="1"/>
</dbReference>
<name>A0A1V4AFZ5_9ACTN</name>
<dbReference type="InterPro" id="IPR050712">
    <property type="entry name" value="NAD(P)H-dep_reductase"/>
</dbReference>
<accession>A0A1V4AFZ5</accession>
<dbReference type="Pfam" id="PF03358">
    <property type="entry name" value="FMN_red"/>
    <property type="match status" value="1"/>
</dbReference>
<dbReference type="GO" id="GO:0016491">
    <property type="term" value="F:oxidoreductase activity"/>
    <property type="evidence" value="ECO:0007669"/>
    <property type="project" value="InterPro"/>
</dbReference>
<dbReference type="InterPro" id="IPR029039">
    <property type="entry name" value="Flavoprotein-like_sf"/>
</dbReference>
<feature type="domain" description="NADPH-dependent FMN reductase-like" evidence="1">
    <location>
        <begin position="1"/>
        <end position="144"/>
    </location>
</feature>
<keyword evidence="3" id="KW-1185">Reference proteome</keyword>
<evidence type="ECO:0000313" key="3">
    <source>
        <dbReference type="Proteomes" id="UP000190539"/>
    </source>
</evidence>
<evidence type="ECO:0000313" key="2">
    <source>
        <dbReference type="EMBL" id="OON82598.1"/>
    </source>
</evidence>
<dbReference type="STRING" id="83656.B1H18_00520"/>
<gene>
    <name evidence="2" type="ORF">B1H18_00520</name>
</gene>
<dbReference type="EMBL" id="MVFC01000001">
    <property type="protein sequence ID" value="OON82598.1"/>
    <property type="molecule type" value="Genomic_DNA"/>
</dbReference>
<dbReference type="GO" id="GO:0010181">
    <property type="term" value="F:FMN binding"/>
    <property type="evidence" value="ECO:0007669"/>
    <property type="project" value="TreeGrafter"/>
</dbReference>
<dbReference type="Proteomes" id="UP000190539">
    <property type="component" value="Unassembled WGS sequence"/>
</dbReference>
<dbReference type="PANTHER" id="PTHR30543:SF21">
    <property type="entry name" value="NAD(P)H-DEPENDENT FMN REDUCTASE LOT6"/>
    <property type="match status" value="1"/>
</dbReference>